<dbReference type="InterPro" id="IPR041489">
    <property type="entry name" value="PDZ_6"/>
</dbReference>
<dbReference type="NCBIfam" id="TIGR00225">
    <property type="entry name" value="prc"/>
    <property type="match status" value="1"/>
</dbReference>
<reference evidence="6" key="1">
    <citation type="submission" date="2024-02" db="EMBL/GenBank/DDBJ databases">
        <authorList>
            <consortium name="ELIXIR-Norway"/>
            <consortium name="Elixir Norway"/>
        </authorList>
    </citation>
    <scope>NUCLEOTIDE SEQUENCE</scope>
</reference>
<evidence type="ECO:0000256" key="3">
    <source>
        <dbReference type="ARBA" id="ARBA00022801"/>
    </source>
</evidence>
<keyword evidence="7" id="KW-1185">Reference proteome</keyword>
<dbReference type="CDD" id="cd06782">
    <property type="entry name" value="cpPDZ_CPP-like"/>
    <property type="match status" value="1"/>
</dbReference>
<dbReference type="Pfam" id="PF03572">
    <property type="entry name" value="Peptidase_S41"/>
    <property type="match status" value="1"/>
</dbReference>
<evidence type="ECO:0000256" key="4">
    <source>
        <dbReference type="ARBA" id="ARBA00022825"/>
    </source>
</evidence>
<dbReference type="Pfam" id="PF17820">
    <property type="entry name" value="PDZ_6"/>
    <property type="match status" value="1"/>
</dbReference>
<comment type="similarity">
    <text evidence="1">Belongs to the peptidase S41A family.</text>
</comment>
<dbReference type="SUPFAM" id="SSF50156">
    <property type="entry name" value="PDZ domain-like"/>
    <property type="match status" value="1"/>
</dbReference>
<dbReference type="Gene3D" id="3.90.226.10">
    <property type="entry name" value="2-enoyl-CoA Hydratase, Chain A, domain 1"/>
    <property type="match status" value="1"/>
</dbReference>
<proteinExistence type="inferred from homology"/>
<dbReference type="InterPro" id="IPR004447">
    <property type="entry name" value="Peptidase_S41A"/>
</dbReference>
<dbReference type="InterPro" id="IPR036034">
    <property type="entry name" value="PDZ_sf"/>
</dbReference>
<accession>A0ABP0U628</accession>
<dbReference type="EMBL" id="OZ019911">
    <property type="protein sequence ID" value="CAK9213063.1"/>
    <property type="molecule type" value="Genomic_DNA"/>
</dbReference>
<evidence type="ECO:0000256" key="1">
    <source>
        <dbReference type="ARBA" id="ARBA00009179"/>
    </source>
</evidence>
<keyword evidence="3" id="KW-0378">Hydrolase</keyword>
<dbReference type="Proteomes" id="UP001497512">
    <property type="component" value="Chromosome 19"/>
</dbReference>
<dbReference type="Gene3D" id="3.30.750.44">
    <property type="match status" value="1"/>
</dbReference>
<feature type="domain" description="PDZ" evidence="5">
    <location>
        <begin position="248"/>
        <end position="323"/>
    </location>
</feature>
<evidence type="ECO:0000259" key="5">
    <source>
        <dbReference type="PROSITE" id="PS50106"/>
    </source>
</evidence>
<sequence>MDYAPSLWQPRVPSWRPQESLDNNLSKISTAAIQFQLQKPLVRSRAGQRGCIHFHHHSFQQTHLLRGPGRDGVLLSRINKQKENNEAPRGAPQLLNRAWKQMLTVFHCGGGGELWRFPPLFESSRSELSLLSRDQGGTKLQPQWQSTLKRRGLLILVGSLLVIGGPASFMTQPTWALTEENLIFLEAWRTVDRAYVDKTFNGQSWFRYREEALRKEPMNTREQTYAAIRKMLATLEDPFTRFLEPEKFTSLRSGTSGAVTGVGLEVGFDTSNGGTASDDLVVVAPVMGGPAARAGVAPGDVILAIDGVPTSGMGLYDAARRLQGPAHSQVELTLISKQITNPKTITVLREKVTLNPVTWRLCEVPRIGEAPQKLGYIRLSTFNQNSSRAVKEAIETLQESGATAFVLDIRNNSGGLFPAGIEIAKMWLDKGVIVYIADSMGIRDIYETDGESALSVKEPLAVLVNKGTASASEILAGALKDNHRAIILGEPTFGKGRIQSVFELSDGSGMAVTVARYETPAHVNIDKVGITPDEGLPSAFPMDEDSFCHSLQDPSSALIASFNMLLKR</sequence>
<organism evidence="6 7">
    <name type="scientific">Sphagnum troendelagicum</name>
    <dbReference type="NCBI Taxonomy" id="128251"/>
    <lineage>
        <taxon>Eukaryota</taxon>
        <taxon>Viridiplantae</taxon>
        <taxon>Streptophyta</taxon>
        <taxon>Embryophyta</taxon>
        <taxon>Bryophyta</taxon>
        <taxon>Sphagnophytina</taxon>
        <taxon>Sphagnopsida</taxon>
        <taxon>Sphagnales</taxon>
        <taxon>Sphagnaceae</taxon>
        <taxon>Sphagnum</taxon>
    </lineage>
</organism>
<dbReference type="PANTHER" id="PTHR32060:SF7">
    <property type="entry name" value="CARBOXYL-TERMINAL-PROCESSING PEPTIDASE 2, CHLOROPLASTIC"/>
    <property type="match status" value="1"/>
</dbReference>
<name>A0ABP0U628_9BRYO</name>
<dbReference type="CDD" id="cd07560">
    <property type="entry name" value="Peptidase_S41_CPP"/>
    <property type="match status" value="1"/>
</dbReference>
<dbReference type="Gene3D" id="2.30.42.10">
    <property type="match status" value="1"/>
</dbReference>
<dbReference type="PROSITE" id="PS50106">
    <property type="entry name" value="PDZ"/>
    <property type="match status" value="1"/>
</dbReference>
<keyword evidence="4" id="KW-0720">Serine protease</keyword>
<dbReference type="SMART" id="SM00245">
    <property type="entry name" value="TSPc"/>
    <property type="match status" value="1"/>
</dbReference>
<dbReference type="SMART" id="SM00228">
    <property type="entry name" value="PDZ"/>
    <property type="match status" value="1"/>
</dbReference>
<dbReference type="PANTHER" id="PTHR32060">
    <property type="entry name" value="TAIL-SPECIFIC PROTEASE"/>
    <property type="match status" value="1"/>
</dbReference>
<dbReference type="InterPro" id="IPR005151">
    <property type="entry name" value="Tail-specific_protease"/>
</dbReference>
<dbReference type="InterPro" id="IPR029045">
    <property type="entry name" value="ClpP/crotonase-like_dom_sf"/>
</dbReference>
<keyword evidence="2" id="KW-0645">Protease</keyword>
<evidence type="ECO:0000313" key="7">
    <source>
        <dbReference type="Proteomes" id="UP001497512"/>
    </source>
</evidence>
<protein>
    <recommendedName>
        <fullName evidence="5">PDZ domain-containing protein</fullName>
    </recommendedName>
</protein>
<dbReference type="InterPro" id="IPR001478">
    <property type="entry name" value="PDZ"/>
</dbReference>
<gene>
    <name evidence="6" type="ORF">CSSPTR1EN2_LOCUS11549</name>
</gene>
<evidence type="ECO:0000256" key="2">
    <source>
        <dbReference type="ARBA" id="ARBA00022670"/>
    </source>
</evidence>
<evidence type="ECO:0000313" key="6">
    <source>
        <dbReference type="EMBL" id="CAK9213063.1"/>
    </source>
</evidence>
<dbReference type="SUPFAM" id="SSF52096">
    <property type="entry name" value="ClpP/crotonase"/>
    <property type="match status" value="1"/>
</dbReference>